<protein>
    <submittedName>
        <fullName evidence="1">Uncharacterized protein</fullName>
    </submittedName>
</protein>
<name>A8AG94_CITK8</name>
<dbReference type="HOGENOM" id="CLU_3231454_0_0_6"/>
<gene>
    <name evidence="1" type="ordered locus">CKO_01369</name>
</gene>
<dbReference type="KEGG" id="cko:CKO_01369"/>
<evidence type="ECO:0000313" key="1">
    <source>
        <dbReference type="EMBL" id="ABV12506.1"/>
    </source>
</evidence>
<accession>A8AG94</accession>
<dbReference type="Proteomes" id="UP000008148">
    <property type="component" value="Chromosome"/>
</dbReference>
<dbReference type="EMBL" id="CP000822">
    <property type="protein sequence ID" value="ABV12506.1"/>
    <property type="molecule type" value="Genomic_DNA"/>
</dbReference>
<sequence length="43" mass="4940">MVIILTSKMYEFHDAKNNAKREGEKQDSPKPLGNIIYSVITCR</sequence>
<evidence type="ECO:0000313" key="2">
    <source>
        <dbReference type="Proteomes" id="UP000008148"/>
    </source>
</evidence>
<dbReference type="AlphaFoldDB" id="A8AG94"/>
<proteinExistence type="predicted"/>
<organism evidence="1 2">
    <name type="scientific">Citrobacter koseri (strain ATCC BAA-895 / CDC 4225-83 / SGSC4696)</name>
    <dbReference type="NCBI Taxonomy" id="290338"/>
    <lineage>
        <taxon>Bacteria</taxon>
        <taxon>Pseudomonadati</taxon>
        <taxon>Pseudomonadota</taxon>
        <taxon>Gammaproteobacteria</taxon>
        <taxon>Enterobacterales</taxon>
        <taxon>Enterobacteriaceae</taxon>
        <taxon>Citrobacter</taxon>
    </lineage>
</organism>
<keyword evidence="2" id="KW-1185">Reference proteome</keyword>
<reference evidence="1 2" key="1">
    <citation type="submission" date="2007-08" db="EMBL/GenBank/DDBJ databases">
        <authorList>
            <consortium name="The Citrobacter koseri Genome Sequencing Project"/>
            <person name="McClelland M."/>
            <person name="Sanderson E.K."/>
            <person name="Porwollik S."/>
            <person name="Spieth J."/>
            <person name="Clifton W.S."/>
            <person name="Latreille P."/>
            <person name="Courtney L."/>
            <person name="Wang C."/>
            <person name="Pepin K."/>
            <person name="Bhonagiri V."/>
            <person name="Nash W."/>
            <person name="Johnson M."/>
            <person name="Thiruvilangam P."/>
            <person name="Wilson R."/>
        </authorList>
    </citation>
    <scope>NUCLEOTIDE SEQUENCE [LARGE SCALE GENOMIC DNA]</scope>
    <source>
        <strain evidence="2">ATCC BAA-895 / CDC 4225-83 / SGSC4696</strain>
    </source>
</reference>